<evidence type="ECO:0000259" key="2">
    <source>
        <dbReference type="PROSITE" id="PS51035"/>
    </source>
</evidence>
<feature type="domain" description="BAG" evidence="2">
    <location>
        <begin position="257"/>
        <end position="317"/>
    </location>
</feature>
<dbReference type="EMBL" id="JAAKFY010000010">
    <property type="protein sequence ID" value="KAF3851078.1"/>
    <property type="molecule type" value="Genomic_DNA"/>
</dbReference>
<feature type="region of interest" description="Disordered" evidence="1">
    <location>
        <begin position="72"/>
        <end position="93"/>
    </location>
</feature>
<dbReference type="AlphaFoldDB" id="A0A7J5YS19"/>
<dbReference type="PROSITE" id="PS51035">
    <property type="entry name" value="BAG"/>
    <property type="match status" value="1"/>
</dbReference>
<proteinExistence type="predicted"/>
<dbReference type="SMART" id="SM00264">
    <property type="entry name" value="BAG"/>
    <property type="match status" value="1"/>
</dbReference>
<dbReference type="InterPro" id="IPR003103">
    <property type="entry name" value="BAG_domain"/>
</dbReference>
<reference evidence="3 4" key="1">
    <citation type="submission" date="2020-03" db="EMBL/GenBank/DDBJ databases">
        <title>Dissostichus mawsoni Genome sequencing and assembly.</title>
        <authorList>
            <person name="Park H."/>
        </authorList>
    </citation>
    <scope>NUCLEOTIDE SEQUENCE [LARGE SCALE GENOMIC DNA]</scope>
    <source>
        <strain evidence="3">DM0001</strain>
        <tissue evidence="3">Muscle</tissue>
    </source>
</reference>
<name>A0A7J5YS19_DISMA</name>
<evidence type="ECO:0000313" key="4">
    <source>
        <dbReference type="Proteomes" id="UP000518266"/>
    </source>
</evidence>
<dbReference type="InterPro" id="IPR036533">
    <property type="entry name" value="BAG_dom_sf"/>
</dbReference>
<feature type="compositionally biased region" description="Pro residues" evidence="1">
    <location>
        <begin position="233"/>
        <end position="243"/>
    </location>
</feature>
<feature type="non-terminal residue" evidence="3">
    <location>
        <position position="1"/>
    </location>
</feature>
<dbReference type="OrthoDB" id="8614100at2759"/>
<dbReference type="Proteomes" id="UP000518266">
    <property type="component" value="Unassembled WGS sequence"/>
</dbReference>
<dbReference type="PRINTS" id="PR01217">
    <property type="entry name" value="PRICHEXTENSN"/>
</dbReference>
<sequence>YPSHYWYPESHATGHYANTYPSGSDVPPQYNQQVIQMAMVSTAQRRTNTRLVVSTRPTRFTVLTLRDRLQGRTPTRPVLPSRAVGRLGSPTPNTSIITILVHSVKGEGGHAMPANPPYPTGQPLHPSPQSDGWTHSGAYAPPQQQWQPGQQPPQNHYGNPVRPPHPPAWPGTGTGAPPPYQPKDQQHQRAPQVGPKPRPTPSLNAPSGKPAEICSPPQLYNKSGRGDPNPSQAEPPPQAPAPVPARAGPQPLSDNPSLAKVQLVMARMMLLQEDVDEFVGRKSDKSYRVLEELLTKELLLLDSVETQDRRPSGKPERTLCRRSRPYWTSWRRKPSELDLFTGLSILDDMSSYLRT</sequence>
<accession>A0A7J5YS19</accession>
<organism evidence="3 4">
    <name type="scientific">Dissostichus mawsoni</name>
    <name type="common">Antarctic cod</name>
    <dbReference type="NCBI Taxonomy" id="36200"/>
    <lineage>
        <taxon>Eukaryota</taxon>
        <taxon>Metazoa</taxon>
        <taxon>Chordata</taxon>
        <taxon>Craniata</taxon>
        <taxon>Vertebrata</taxon>
        <taxon>Euteleostomi</taxon>
        <taxon>Actinopterygii</taxon>
        <taxon>Neopterygii</taxon>
        <taxon>Teleostei</taxon>
        <taxon>Neoteleostei</taxon>
        <taxon>Acanthomorphata</taxon>
        <taxon>Eupercaria</taxon>
        <taxon>Perciformes</taxon>
        <taxon>Notothenioidei</taxon>
        <taxon>Nototheniidae</taxon>
        <taxon>Dissostichus</taxon>
    </lineage>
</organism>
<dbReference type="Pfam" id="PF02179">
    <property type="entry name" value="BAG"/>
    <property type="match status" value="1"/>
</dbReference>
<comment type="caution">
    <text evidence="3">The sequence shown here is derived from an EMBL/GenBank/DDBJ whole genome shotgun (WGS) entry which is preliminary data.</text>
</comment>
<dbReference type="Gene3D" id="1.20.58.120">
    <property type="entry name" value="BAG domain"/>
    <property type="match status" value="1"/>
</dbReference>
<dbReference type="GO" id="GO:0051087">
    <property type="term" value="F:protein-folding chaperone binding"/>
    <property type="evidence" value="ECO:0007669"/>
    <property type="project" value="InterPro"/>
</dbReference>
<evidence type="ECO:0000313" key="3">
    <source>
        <dbReference type="EMBL" id="KAF3851078.1"/>
    </source>
</evidence>
<feature type="region of interest" description="Disordered" evidence="1">
    <location>
        <begin position="107"/>
        <end position="256"/>
    </location>
</feature>
<gene>
    <name evidence="3" type="ORF">F7725_012850</name>
</gene>
<feature type="compositionally biased region" description="Low complexity" evidence="1">
    <location>
        <begin position="141"/>
        <end position="154"/>
    </location>
</feature>
<dbReference type="SUPFAM" id="SSF63491">
    <property type="entry name" value="BAG domain"/>
    <property type="match status" value="1"/>
</dbReference>
<keyword evidence="4" id="KW-1185">Reference proteome</keyword>
<protein>
    <recommendedName>
        <fullName evidence="2">BAG domain-containing protein</fullName>
    </recommendedName>
</protein>
<evidence type="ECO:0000256" key="1">
    <source>
        <dbReference type="SAM" id="MobiDB-lite"/>
    </source>
</evidence>